<proteinExistence type="predicted"/>
<evidence type="ECO:0000313" key="2">
    <source>
        <dbReference type="EMBL" id="MPC93009.1"/>
    </source>
</evidence>
<dbReference type="Proteomes" id="UP000324222">
    <property type="component" value="Unassembled WGS sequence"/>
</dbReference>
<evidence type="ECO:0000256" key="1">
    <source>
        <dbReference type="SAM" id="MobiDB-lite"/>
    </source>
</evidence>
<comment type="caution">
    <text evidence="2">The sequence shown here is derived from an EMBL/GenBank/DDBJ whole genome shotgun (WGS) entry which is preliminary data.</text>
</comment>
<sequence length="89" mass="9578">MLKLGDFPSQSVARIPSTLSLPLPLSTPVESPTPTIKWRKIRSAWRDVNEVLVQTVKMAKTLASPPAPSHDVRASSPMGVRDGGDVMAT</sequence>
<name>A0A5B7JDN2_PORTR</name>
<protein>
    <submittedName>
        <fullName evidence="2">Uncharacterized protein</fullName>
    </submittedName>
</protein>
<organism evidence="2 3">
    <name type="scientific">Portunus trituberculatus</name>
    <name type="common">Swimming crab</name>
    <name type="synonym">Neptunus trituberculatus</name>
    <dbReference type="NCBI Taxonomy" id="210409"/>
    <lineage>
        <taxon>Eukaryota</taxon>
        <taxon>Metazoa</taxon>
        <taxon>Ecdysozoa</taxon>
        <taxon>Arthropoda</taxon>
        <taxon>Crustacea</taxon>
        <taxon>Multicrustacea</taxon>
        <taxon>Malacostraca</taxon>
        <taxon>Eumalacostraca</taxon>
        <taxon>Eucarida</taxon>
        <taxon>Decapoda</taxon>
        <taxon>Pleocyemata</taxon>
        <taxon>Brachyura</taxon>
        <taxon>Eubrachyura</taxon>
        <taxon>Portunoidea</taxon>
        <taxon>Portunidae</taxon>
        <taxon>Portuninae</taxon>
        <taxon>Portunus</taxon>
    </lineage>
</organism>
<reference evidence="2 3" key="1">
    <citation type="submission" date="2019-05" db="EMBL/GenBank/DDBJ databases">
        <title>Another draft genome of Portunus trituberculatus and its Hox gene families provides insights of decapod evolution.</title>
        <authorList>
            <person name="Jeong J.-H."/>
            <person name="Song I."/>
            <person name="Kim S."/>
            <person name="Choi T."/>
            <person name="Kim D."/>
            <person name="Ryu S."/>
            <person name="Kim W."/>
        </authorList>
    </citation>
    <scope>NUCLEOTIDE SEQUENCE [LARGE SCALE GENOMIC DNA]</scope>
    <source>
        <tissue evidence="2">Muscle</tissue>
    </source>
</reference>
<gene>
    <name evidence="2" type="ORF">E2C01_088124</name>
</gene>
<evidence type="ECO:0000313" key="3">
    <source>
        <dbReference type="Proteomes" id="UP000324222"/>
    </source>
</evidence>
<feature type="region of interest" description="Disordered" evidence="1">
    <location>
        <begin position="62"/>
        <end position="89"/>
    </location>
</feature>
<dbReference type="EMBL" id="VSRR010093314">
    <property type="protein sequence ID" value="MPC93009.1"/>
    <property type="molecule type" value="Genomic_DNA"/>
</dbReference>
<dbReference type="AlphaFoldDB" id="A0A5B7JDN2"/>
<accession>A0A5B7JDN2</accession>
<keyword evidence="3" id="KW-1185">Reference proteome</keyword>